<name>A0ABT9H0Z8_9GAMM</name>
<sequence>MTLHLRFFFKITFVSLSILLLTSVSAVSAKEAPKQQVSQLIPITEQVASLVLGIIRYSRWPEPLQQVDICVVGQVKHAETLLLATHFIGDVPVVSQSTSIEQVLSLTTECHLYYAGHLPSELYKQLYAAVGSSAVITIEEENEHCSIGGMFCFNINNDKATFKVNLDAVSRSSVRIHPSVLRLGQHRSGL</sequence>
<evidence type="ECO:0000313" key="2">
    <source>
        <dbReference type="EMBL" id="MDP4536953.1"/>
    </source>
</evidence>
<keyword evidence="3" id="KW-1185">Reference proteome</keyword>
<reference evidence="2 3" key="1">
    <citation type="submission" date="2023-08" db="EMBL/GenBank/DDBJ databases">
        <authorList>
            <person name="Joshi A."/>
            <person name="Thite S."/>
        </authorList>
    </citation>
    <scope>NUCLEOTIDE SEQUENCE [LARGE SCALE GENOMIC DNA]</scope>
    <source>
        <strain evidence="2 3">AC40</strain>
    </source>
</reference>
<dbReference type="Proteomes" id="UP001231616">
    <property type="component" value="Unassembled WGS sequence"/>
</dbReference>
<dbReference type="InterPro" id="IPR025293">
    <property type="entry name" value="YfiR/HmsC-like"/>
</dbReference>
<feature type="signal peptide" evidence="1">
    <location>
        <begin position="1"/>
        <end position="29"/>
    </location>
</feature>
<keyword evidence="1" id="KW-0732">Signal</keyword>
<evidence type="ECO:0000313" key="3">
    <source>
        <dbReference type="Proteomes" id="UP001231616"/>
    </source>
</evidence>
<accession>A0ABT9H0Z8</accession>
<dbReference type="EMBL" id="JAUZVZ010000016">
    <property type="protein sequence ID" value="MDP4536953.1"/>
    <property type="molecule type" value="Genomic_DNA"/>
</dbReference>
<feature type="chain" id="PRO_5047414069" evidence="1">
    <location>
        <begin position="30"/>
        <end position="190"/>
    </location>
</feature>
<protein>
    <submittedName>
        <fullName evidence="2">YfiR family protein</fullName>
    </submittedName>
</protein>
<evidence type="ECO:0000256" key="1">
    <source>
        <dbReference type="SAM" id="SignalP"/>
    </source>
</evidence>
<proteinExistence type="predicted"/>
<dbReference type="Pfam" id="PF13689">
    <property type="entry name" value="DUF4154"/>
    <property type="match status" value="1"/>
</dbReference>
<gene>
    <name evidence="2" type="ORF">Q3O60_12190</name>
</gene>
<dbReference type="RefSeq" id="WP_305894215.1">
    <property type="nucleotide sequence ID" value="NZ_JAUZVZ010000016.1"/>
</dbReference>
<organism evidence="2 3">
    <name type="scientific">Alkalimonas collagenimarina</name>
    <dbReference type="NCBI Taxonomy" id="400390"/>
    <lineage>
        <taxon>Bacteria</taxon>
        <taxon>Pseudomonadati</taxon>
        <taxon>Pseudomonadota</taxon>
        <taxon>Gammaproteobacteria</taxon>
        <taxon>Alkalimonas</taxon>
    </lineage>
</organism>
<comment type="caution">
    <text evidence="2">The sequence shown here is derived from an EMBL/GenBank/DDBJ whole genome shotgun (WGS) entry which is preliminary data.</text>
</comment>